<dbReference type="Gene3D" id="1.10.340.30">
    <property type="entry name" value="Hypothetical protein, domain 2"/>
    <property type="match status" value="1"/>
</dbReference>
<evidence type="ECO:0000256" key="3">
    <source>
        <dbReference type="SAM" id="MobiDB-lite"/>
    </source>
</evidence>
<accession>A0A3N1G8Z1</accession>
<dbReference type="AlphaFoldDB" id="A0A3N1G8Z1"/>
<dbReference type="PANTHER" id="PTHR43003">
    <property type="entry name" value="DNA-3-METHYLADENINE GLYCOSYLASE"/>
    <property type="match status" value="1"/>
</dbReference>
<dbReference type="GO" id="GO:0006307">
    <property type="term" value="P:DNA alkylation repair"/>
    <property type="evidence" value="ECO:0007669"/>
    <property type="project" value="TreeGrafter"/>
</dbReference>
<dbReference type="InParanoid" id="A0A3N1G8Z1"/>
<dbReference type="PANTHER" id="PTHR43003:SF6">
    <property type="entry name" value="DNA GLYCOSYLASE"/>
    <property type="match status" value="1"/>
</dbReference>
<organism evidence="4 5">
    <name type="scientific">Pseudokineococcus lusitanus</name>
    <dbReference type="NCBI Taxonomy" id="763993"/>
    <lineage>
        <taxon>Bacteria</taxon>
        <taxon>Bacillati</taxon>
        <taxon>Actinomycetota</taxon>
        <taxon>Actinomycetes</taxon>
        <taxon>Kineosporiales</taxon>
        <taxon>Kineosporiaceae</taxon>
        <taxon>Pseudokineococcus</taxon>
    </lineage>
</organism>
<dbReference type="EMBL" id="RJKN01000010">
    <property type="protein sequence ID" value="ROP26719.1"/>
    <property type="molecule type" value="Genomic_DNA"/>
</dbReference>
<comment type="caution">
    <text evidence="4">The sequence shown here is derived from an EMBL/GenBank/DDBJ whole genome shotgun (WGS) entry which is preliminary data.</text>
</comment>
<dbReference type="GO" id="GO:0032993">
    <property type="term" value="C:protein-DNA complex"/>
    <property type="evidence" value="ECO:0007669"/>
    <property type="project" value="TreeGrafter"/>
</dbReference>
<reference evidence="4 5" key="1">
    <citation type="journal article" date="2015" name="Stand. Genomic Sci.">
        <title>Genomic Encyclopedia of Bacterial and Archaeal Type Strains, Phase III: the genomes of soil and plant-associated and newly described type strains.</title>
        <authorList>
            <person name="Whitman W.B."/>
            <person name="Woyke T."/>
            <person name="Klenk H.P."/>
            <person name="Zhou Y."/>
            <person name="Lilburn T.G."/>
            <person name="Beck B.J."/>
            <person name="De Vos P."/>
            <person name="Vandamme P."/>
            <person name="Eisen J.A."/>
            <person name="Garrity G."/>
            <person name="Hugenholtz P."/>
            <person name="Kyrpides N.C."/>
        </authorList>
    </citation>
    <scope>NUCLEOTIDE SEQUENCE [LARGE SCALE GENOMIC DNA]</scope>
    <source>
        <strain evidence="4 5">CECT 7306</strain>
    </source>
</reference>
<dbReference type="GO" id="GO:0008725">
    <property type="term" value="F:DNA-3-methyladenine glycosylase activity"/>
    <property type="evidence" value="ECO:0007669"/>
    <property type="project" value="TreeGrafter"/>
</dbReference>
<dbReference type="InterPro" id="IPR011257">
    <property type="entry name" value="DNA_glycosylase"/>
</dbReference>
<protein>
    <submittedName>
        <fullName evidence="4">3-methyladenine DNA glycosylase/8-oxoguanine DNA glycosylase</fullName>
    </submittedName>
</protein>
<evidence type="ECO:0000313" key="5">
    <source>
        <dbReference type="Proteomes" id="UP000276232"/>
    </source>
</evidence>
<proteinExistence type="predicted"/>
<evidence type="ECO:0000313" key="4">
    <source>
        <dbReference type="EMBL" id="ROP26719.1"/>
    </source>
</evidence>
<dbReference type="GO" id="GO:0032131">
    <property type="term" value="F:alkylated DNA binding"/>
    <property type="evidence" value="ECO:0007669"/>
    <property type="project" value="TreeGrafter"/>
</dbReference>
<feature type="region of interest" description="Disordered" evidence="3">
    <location>
        <begin position="334"/>
        <end position="355"/>
    </location>
</feature>
<sequence>MHTADVPLAETAAVPEVAVAPPAAPAVVPAARPGVAVPGDGLARTWRPGREVDVTAVLAPLRRGAQDPAVRRGPGAEHWWATRTPAGTALLHLRPRPLDGVVLARAWGEGAEHVLDGVPDLLGEADDPAGFEPLPHHHRLVEAARRHRGWRVPRTRAVLEALAGAAVEQVVTGVEAHRGWRRLLQVAGEPAPGAPAAPGGPAAGMRVPPTAAAWRTLPSWEWLQAGVEQRRSRVVQVAARSAGGLERTLALPRGEVERALRSLPGVGVWTAAEVRHRAHGDGDAFSFADYHVAKDVTWALVGEALDDDACAELLEPYRGHRYRVQRLLELSGARRPRRGPRMTLPTHTPATARGR</sequence>
<dbReference type="SUPFAM" id="SSF48150">
    <property type="entry name" value="DNA-glycosylase"/>
    <property type="match status" value="1"/>
</dbReference>
<evidence type="ECO:0000256" key="2">
    <source>
        <dbReference type="ARBA" id="ARBA00023204"/>
    </source>
</evidence>
<dbReference type="GO" id="GO:0006285">
    <property type="term" value="P:base-excision repair, AP site formation"/>
    <property type="evidence" value="ECO:0007669"/>
    <property type="project" value="TreeGrafter"/>
</dbReference>
<dbReference type="Proteomes" id="UP000276232">
    <property type="component" value="Unassembled WGS sequence"/>
</dbReference>
<keyword evidence="1" id="KW-0227">DNA damage</keyword>
<dbReference type="InterPro" id="IPR051912">
    <property type="entry name" value="Alkylbase_DNA_Glycosylase/TA"/>
</dbReference>
<gene>
    <name evidence="4" type="ORF">EDC03_3189</name>
</gene>
<keyword evidence="2" id="KW-0234">DNA repair</keyword>
<evidence type="ECO:0000256" key="1">
    <source>
        <dbReference type="ARBA" id="ARBA00022763"/>
    </source>
</evidence>
<name>A0A3N1G8Z1_9ACTN</name>
<dbReference type="GO" id="GO:0043916">
    <property type="term" value="F:DNA-7-methylguanine glycosylase activity"/>
    <property type="evidence" value="ECO:0007669"/>
    <property type="project" value="TreeGrafter"/>
</dbReference>
<dbReference type="GO" id="GO:0005737">
    <property type="term" value="C:cytoplasm"/>
    <property type="evidence" value="ECO:0007669"/>
    <property type="project" value="TreeGrafter"/>
</dbReference>
<keyword evidence="5" id="KW-1185">Reference proteome</keyword>